<sequence>MKIYEYKGLLVQVPTGVTHLMIGADGLLRGYRNKPDTSRPRPWETNESILPCALNWETSLSDIAELREYSPIIIHESVPPGTERFSAGDKYTLHSAVNEELCLTSEVHAVVSCYTPGMKPWCQILKLKVEGLSIDNILLANVKEVIHDLKVSD</sequence>
<protein>
    <submittedName>
        <fullName evidence="1">Uncharacterized protein</fullName>
    </submittedName>
</protein>
<reference evidence="1 2" key="1">
    <citation type="submission" date="2016-01" db="EMBL/GenBank/DDBJ databases">
        <authorList>
            <person name="Oliw E.H."/>
        </authorList>
    </citation>
    <scope>NUCLEOTIDE SEQUENCE [LARGE SCALE GENOMIC DNA]</scope>
    <source>
        <strain evidence="1 2">FRB97</strain>
    </source>
</reference>
<name>A0A250AZ65_9GAMM</name>
<dbReference type="OrthoDB" id="6625410at2"/>
<accession>A0A250AZ65</accession>
<gene>
    <name evidence="1" type="ORF">AWC35_07895</name>
</gene>
<evidence type="ECO:0000313" key="2">
    <source>
        <dbReference type="Proteomes" id="UP000217182"/>
    </source>
</evidence>
<dbReference type="KEGG" id="gqu:AWC35_07895"/>
<dbReference type="Proteomes" id="UP000217182">
    <property type="component" value="Chromosome"/>
</dbReference>
<dbReference type="AlphaFoldDB" id="A0A250AZ65"/>
<proteinExistence type="predicted"/>
<dbReference type="EMBL" id="CP014136">
    <property type="protein sequence ID" value="ATA19273.1"/>
    <property type="molecule type" value="Genomic_DNA"/>
</dbReference>
<organism evidence="1 2">
    <name type="scientific">Gibbsiella quercinecans</name>
    <dbReference type="NCBI Taxonomy" id="929813"/>
    <lineage>
        <taxon>Bacteria</taxon>
        <taxon>Pseudomonadati</taxon>
        <taxon>Pseudomonadota</taxon>
        <taxon>Gammaproteobacteria</taxon>
        <taxon>Enterobacterales</taxon>
        <taxon>Yersiniaceae</taxon>
        <taxon>Gibbsiella</taxon>
    </lineage>
</organism>
<evidence type="ECO:0000313" key="1">
    <source>
        <dbReference type="EMBL" id="ATA19273.1"/>
    </source>
</evidence>
<dbReference type="RefSeq" id="WP_095845880.1">
    <property type="nucleotide sequence ID" value="NZ_CP014136.1"/>
</dbReference>
<keyword evidence="2" id="KW-1185">Reference proteome</keyword>